<reference evidence="5 6" key="1">
    <citation type="journal article" date="2025" name="Microbiol. Resour. Announc.">
        <title>Draft genome sequences for Neonectria magnoliae and Neonectria punicea, canker pathogens of Liriodendron tulipifera and Acer saccharum in West Virginia.</title>
        <authorList>
            <person name="Petronek H.M."/>
            <person name="Kasson M.T."/>
            <person name="Metheny A.M."/>
            <person name="Stauder C.M."/>
            <person name="Lovett B."/>
            <person name="Lynch S.C."/>
            <person name="Garnas J.R."/>
            <person name="Kasson L.R."/>
            <person name="Stajich J.E."/>
        </authorList>
    </citation>
    <scope>NUCLEOTIDE SEQUENCE [LARGE SCALE GENOMIC DNA]</scope>
    <source>
        <strain evidence="5 6">NRRL 64653</strain>
    </source>
</reference>
<evidence type="ECO:0000313" key="6">
    <source>
        <dbReference type="Proteomes" id="UP001498476"/>
    </source>
</evidence>
<dbReference type="CDD" id="cd12148">
    <property type="entry name" value="fungal_TF_MHR"/>
    <property type="match status" value="1"/>
</dbReference>
<keyword evidence="2" id="KW-0804">Transcription</keyword>
<comment type="caution">
    <text evidence="5">The sequence shown here is derived from an EMBL/GenBank/DDBJ whole genome shotgun (WGS) entry which is preliminary data.</text>
</comment>
<keyword evidence="6" id="KW-1185">Reference proteome</keyword>
<gene>
    <name evidence="5" type="ORF">QQX98_003443</name>
</gene>
<dbReference type="Proteomes" id="UP001498476">
    <property type="component" value="Unassembled WGS sequence"/>
</dbReference>
<name>A0ABR1HDX3_9HYPO</name>
<organism evidence="5 6">
    <name type="scientific">Neonectria punicea</name>
    <dbReference type="NCBI Taxonomy" id="979145"/>
    <lineage>
        <taxon>Eukaryota</taxon>
        <taxon>Fungi</taxon>
        <taxon>Dikarya</taxon>
        <taxon>Ascomycota</taxon>
        <taxon>Pezizomycotina</taxon>
        <taxon>Sordariomycetes</taxon>
        <taxon>Hypocreomycetidae</taxon>
        <taxon>Hypocreales</taxon>
        <taxon>Nectriaceae</taxon>
        <taxon>Neonectria</taxon>
    </lineage>
</organism>
<feature type="compositionally biased region" description="Polar residues" evidence="4">
    <location>
        <begin position="63"/>
        <end position="78"/>
    </location>
</feature>
<feature type="region of interest" description="Disordered" evidence="4">
    <location>
        <begin position="63"/>
        <end position="91"/>
    </location>
</feature>
<dbReference type="PANTHER" id="PTHR47840">
    <property type="entry name" value="ZN(II)2CYS6 TRANSCRIPTION FACTOR (EUROFUNG)-RELATED"/>
    <property type="match status" value="1"/>
</dbReference>
<evidence type="ECO:0008006" key="7">
    <source>
        <dbReference type="Google" id="ProtNLM"/>
    </source>
</evidence>
<dbReference type="EMBL" id="JAZAVJ010000039">
    <property type="protein sequence ID" value="KAK7419291.1"/>
    <property type="molecule type" value="Genomic_DNA"/>
</dbReference>
<evidence type="ECO:0000313" key="5">
    <source>
        <dbReference type="EMBL" id="KAK7419291.1"/>
    </source>
</evidence>
<feature type="region of interest" description="Disordered" evidence="4">
    <location>
        <begin position="1"/>
        <end position="46"/>
    </location>
</feature>
<sequence>MPPFARLVLNGITPQATPRPAEPFESLTLSDRQDPSDVDIPANEESNQVPLVSFIADSELWSTSSGADGTSKSVSTSLDEAPKSDSFRESQSPQCSAILQLRQRKAKDVCAALRSALPSYDSVMSTLSQHGSWWESFRFKTHLNVGEPTESLTTFAARTYTSSNPSLLATLVTAYARSLNKYHQLFAVVESLVISEFEYVSTLDGMQCLILLAKSLTEVGHPRRSWLIWRKGMAIAQLMVGLTITSIGIC</sequence>
<accession>A0ABR1HDX3</accession>
<keyword evidence="1" id="KW-0805">Transcription regulation</keyword>
<protein>
    <recommendedName>
        <fullName evidence="7">Transcription factor domain-containing protein</fullName>
    </recommendedName>
</protein>
<evidence type="ECO:0000256" key="1">
    <source>
        <dbReference type="ARBA" id="ARBA00023015"/>
    </source>
</evidence>
<evidence type="ECO:0000256" key="4">
    <source>
        <dbReference type="SAM" id="MobiDB-lite"/>
    </source>
</evidence>
<evidence type="ECO:0000256" key="3">
    <source>
        <dbReference type="ARBA" id="ARBA00023242"/>
    </source>
</evidence>
<keyword evidence="3" id="KW-0539">Nucleus</keyword>
<evidence type="ECO:0000256" key="2">
    <source>
        <dbReference type="ARBA" id="ARBA00023163"/>
    </source>
</evidence>
<proteinExistence type="predicted"/>
<dbReference type="PANTHER" id="PTHR47840:SF1">
    <property type="entry name" value="ZN(II)2CYS6 TRANSCRIPTION FACTOR (EUROFUNG)"/>
    <property type="match status" value="1"/>
</dbReference>